<evidence type="ECO:0000259" key="1">
    <source>
        <dbReference type="Pfam" id="PF08241"/>
    </source>
</evidence>
<name>A0A0C1TVK3_9CLOT</name>
<reference evidence="2 3" key="1">
    <citation type="journal article" date="2015" name="Infect. Genet. Evol.">
        <title>Genomic sequences of six botulinum neurotoxin-producing strains representing three clostridial species illustrate the mobility and diversity of botulinum neurotoxin genes.</title>
        <authorList>
            <person name="Smith T.J."/>
            <person name="Hill K.K."/>
            <person name="Xie G."/>
            <person name="Foley B.T."/>
            <person name="Williamson C.H."/>
            <person name="Foster J.T."/>
            <person name="Johnson S.L."/>
            <person name="Chertkov O."/>
            <person name="Teshima H."/>
            <person name="Gibbons H.S."/>
            <person name="Johnsky L.A."/>
            <person name="Karavis M.A."/>
            <person name="Smith L.A."/>
        </authorList>
    </citation>
    <scope>NUCLEOTIDE SEQUENCE [LARGE SCALE GENOMIC DNA]</scope>
    <source>
        <strain evidence="2 3">CDC 2741</strain>
    </source>
</reference>
<organism evidence="2 3">
    <name type="scientific">Clostridium argentinense CDC 2741</name>
    <dbReference type="NCBI Taxonomy" id="1418104"/>
    <lineage>
        <taxon>Bacteria</taxon>
        <taxon>Bacillati</taxon>
        <taxon>Bacillota</taxon>
        <taxon>Clostridia</taxon>
        <taxon>Eubacteriales</taxon>
        <taxon>Clostridiaceae</taxon>
        <taxon>Clostridium</taxon>
    </lineage>
</organism>
<accession>A0A0C1TVK3</accession>
<dbReference type="SUPFAM" id="SSF53335">
    <property type="entry name" value="S-adenosyl-L-methionine-dependent methyltransferases"/>
    <property type="match status" value="1"/>
</dbReference>
<feature type="domain" description="Methyltransferase type 11" evidence="1">
    <location>
        <begin position="3"/>
        <end position="45"/>
    </location>
</feature>
<proteinExistence type="predicted"/>
<protein>
    <recommendedName>
        <fullName evidence="1">Methyltransferase type 11 domain-containing protein</fullName>
    </recommendedName>
</protein>
<evidence type="ECO:0000313" key="3">
    <source>
        <dbReference type="Proteomes" id="UP000031366"/>
    </source>
</evidence>
<dbReference type="Gene3D" id="3.40.50.150">
    <property type="entry name" value="Vaccinia Virus protein VP39"/>
    <property type="match status" value="1"/>
</dbReference>
<dbReference type="EMBL" id="AYSO01000020">
    <property type="protein sequence ID" value="KIE44759.1"/>
    <property type="molecule type" value="Genomic_DNA"/>
</dbReference>
<dbReference type="GO" id="GO:0008757">
    <property type="term" value="F:S-adenosylmethionine-dependent methyltransferase activity"/>
    <property type="evidence" value="ECO:0007669"/>
    <property type="project" value="InterPro"/>
</dbReference>
<comment type="caution">
    <text evidence="2">The sequence shown here is derived from an EMBL/GenBank/DDBJ whole genome shotgun (WGS) entry which is preliminary data.</text>
</comment>
<dbReference type="InterPro" id="IPR029063">
    <property type="entry name" value="SAM-dependent_MTases_sf"/>
</dbReference>
<gene>
    <name evidence="2" type="ORF">U732_350</name>
</gene>
<dbReference type="AlphaFoldDB" id="A0A0C1TVK3"/>
<sequence length="147" mass="16843">MRDLSCFEDESFDLIVHPVSNVFVDNILVVWKEAARLLKNEGILISGIANPINYIFDYKKLDKGIFEIKHSIPYLDLESLSKEDIDEFIEKDYPFEFGHTLEDQIKGQIDAGFVITGFYEDTYGGKSILDKYINTYIATRAVKASCK</sequence>
<dbReference type="Pfam" id="PF08241">
    <property type="entry name" value="Methyltransf_11"/>
    <property type="match status" value="1"/>
</dbReference>
<dbReference type="Proteomes" id="UP000031366">
    <property type="component" value="Unassembled WGS sequence"/>
</dbReference>
<dbReference type="InterPro" id="IPR013216">
    <property type="entry name" value="Methyltransf_11"/>
</dbReference>
<keyword evidence="3" id="KW-1185">Reference proteome</keyword>
<evidence type="ECO:0000313" key="2">
    <source>
        <dbReference type="EMBL" id="KIE44759.1"/>
    </source>
</evidence>